<proteinExistence type="predicted"/>
<gene>
    <name evidence="2" type="ORF">TSG867_LOCUS32045</name>
</gene>
<name>A0A821H452_9BILA</name>
<dbReference type="EMBL" id="CAJOBQ010006662">
    <property type="protein sequence ID" value="CAF4674520.1"/>
    <property type="molecule type" value="Genomic_DNA"/>
</dbReference>
<dbReference type="Pfam" id="PF00078">
    <property type="entry name" value="RVT_1"/>
    <property type="match status" value="1"/>
</dbReference>
<dbReference type="PROSITE" id="PS50878">
    <property type="entry name" value="RT_POL"/>
    <property type="match status" value="1"/>
</dbReference>
<dbReference type="InterPro" id="IPR000477">
    <property type="entry name" value="RT_dom"/>
</dbReference>
<evidence type="ECO:0000313" key="3">
    <source>
        <dbReference type="Proteomes" id="UP000663862"/>
    </source>
</evidence>
<reference evidence="2" key="1">
    <citation type="submission" date="2021-02" db="EMBL/GenBank/DDBJ databases">
        <authorList>
            <person name="Nowell W R."/>
        </authorList>
    </citation>
    <scope>NUCLEOTIDE SEQUENCE</scope>
</reference>
<accession>A0A821H452</accession>
<evidence type="ECO:0000313" key="2">
    <source>
        <dbReference type="EMBL" id="CAF4674520.1"/>
    </source>
</evidence>
<comment type="caution">
    <text evidence="2">The sequence shown here is derived from an EMBL/GenBank/DDBJ whole genome shotgun (WGS) entry which is preliminary data.</text>
</comment>
<organism evidence="2 3">
    <name type="scientific">Rotaria socialis</name>
    <dbReference type="NCBI Taxonomy" id="392032"/>
    <lineage>
        <taxon>Eukaryota</taxon>
        <taxon>Metazoa</taxon>
        <taxon>Spiralia</taxon>
        <taxon>Gnathifera</taxon>
        <taxon>Rotifera</taxon>
        <taxon>Eurotatoria</taxon>
        <taxon>Bdelloidea</taxon>
        <taxon>Philodinida</taxon>
        <taxon>Philodinidae</taxon>
        <taxon>Rotaria</taxon>
    </lineage>
</organism>
<dbReference type="PANTHER" id="PTHR36688:SF1">
    <property type="entry name" value="ENDONUCLEASE_EXONUCLEASE_PHOSPHATASE DOMAIN-CONTAINING PROTEIN"/>
    <property type="match status" value="1"/>
</dbReference>
<feature type="domain" description="Reverse transcriptase" evidence="1">
    <location>
        <begin position="194"/>
        <end position="471"/>
    </location>
</feature>
<dbReference type="InterPro" id="IPR052560">
    <property type="entry name" value="RdDP_mobile_element"/>
</dbReference>
<evidence type="ECO:0000259" key="1">
    <source>
        <dbReference type="PROSITE" id="PS50878"/>
    </source>
</evidence>
<protein>
    <recommendedName>
        <fullName evidence="1">Reverse transcriptase domain-containing protein</fullName>
    </recommendedName>
</protein>
<dbReference type="AlphaFoldDB" id="A0A821H452"/>
<dbReference type="PANTHER" id="PTHR36688">
    <property type="entry name" value="ENDO/EXONUCLEASE/PHOSPHATASE DOMAIN-CONTAINING PROTEIN"/>
    <property type="match status" value="1"/>
</dbReference>
<sequence length="623" mass="73076">SFWEKEWLRRSYNTTYNNYIEFLALLSARCTQYFSLKLARTAVPYWLRDLLAKSRTLSLKAKRTGDMLLRREANRMRKEARYHLRMLRREQLCKMVAERYVGGTESSPFWIKSKRHFRDKSASLRAFISMSGEIIKDTTVMAESAANYYEELFTEPEVYRPHPYIDSQPILWDNNNDTIPLVSYPELVRVLKAKKQKSSCDAHGLSPMLLDRVPKNYWHLMIPLFNLSLQTIFMPEKWKDLFLSSFLKVLNDRGLLPDNQSGFRANHRLQSRFLLLIDQISSLMANNSPLCTVFVDFRSAFDQLWFDGYVGKLSRLGIPAAYVAWIKEWLTNRRGYIDIQGTCSRWFPIKRGGPQGSSLTPSVFITYHSDMSDAFPMVMSFLFADDVAATMAGQMGIKYTDQCIDLEKRLASFFDNLEYYSVLSVQPINYKKTHAMWTARAVSYLNPMPILKCGEHIISWTNQFKYLGYWISTKLGWSSLINYTLLKIRQRTTQQIDLSHAYFTCLKRVYRCLQWEDFIFSILYNECSLDVRCFKYWGKYLAALGKSEDGQLLLEQIELWAHRQSWLNGHSKIMSLRKNKRLIDRNSVWAICLGWCSRHNMISSIPAIDHNDIHNFIHFPETF</sequence>
<dbReference type="Proteomes" id="UP000663862">
    <property type="component" value="Unassembled WGS sequence"/>
</dbReference>
<feature type="non-terminal residue" evidence="2">
    <location>
        <position position="1"/>
    </location>
</feature>